<dbReference type="AlphaFoldDB" id="A0A3G6J4S1"/>
<dbReference type="KEGG" id="cgk:CGERO_03675"/>
<evidence type="ECO:0008006" key="4">
    <source>
        <dbReference type="Google" id="ProtNLM"/>
    </source>
</evidence>
<evidence type="ECO:0000313" key="3">
    <source>
        <dbReference type="Proteomes" id="UP000271587"/>
    </source>
</evidence>
<feature type="transmembrane region" description="Helical" evidence="1">
    <location>
        <begin position="185"/>
        <end position="205"/>
    </location>
</feature>
<feature type="transmembrane region" description="Helical" evidence="1">
    <location>
        <begin position="152"/>
        <end position="173"/>
    </location>
</feature>
<dbReference type="EMBL" id="CP033897">
    <property type="protein sequence ID" value="AZA11054.1"/>
    <property type="molecule type" value="Genomic_DNA"/>
</dbReference>
<sequence>MPYTLAHPLAVAPLSRAKGFAWFLTAALVCGSLAPDAVMFINPFITMPWTYDDAHSWWGVFIIDLPIAYLLWMTWAFLVAPGYRICAPRWLALRLPEYTPPNKQRAIRAVPSALIGIATHLLWDSFTHAGYPLTDPGGLLDRTVAGFSLFRLLQHGSSLLGLVGVVVWLYLKLRKKKRGQAFGRALIWPWVMPLAAGLLAPLYLIAQQNLQHPKVVLLALVNTATGTVSGVVIASAFSAALVLLSRGSTASRMVSATE</sequence>
<feature type="transmembrane region" description="Helical" evidence="1">
    <location>
        <begin position="20"/>
        <end position="45"/>
    </location>
</feature>
<keyword evidence="1" id="KW-0472">Membrane</keyword>
<feature type="transmembrane region" description="Helical" evidence="1">
    <location>
        <begin position="106"/>
        <end position="123"/>
    </location>
</feature>
<keyword evidence="1" id="KW-0812">Transmembrane</keyword>
<dbReference type="OrthoDB" id="8481923at2"/>
<evidence type="ECO:0000313" key="2">
    <source>
        <dbReference type="EMBL" id="AZA11054.1"/>
    </source>
</evidence>
<keyword evidence="3" id="KW-1185">Reference proteome</keyword>
<protein>
    <recommendedName>
        <fullName evidence="4">DUF4184 family protein</fullName>
    </recommendedName>
</protein>
<accession>A0A3G6J4S1</accession>
<evidence type="ECO:0000256" key="1">
    <source>
        <dbReference type="SAM" id="Phobius"/>
    </source>
</evidence>
<dbReference type="Proteomes" id="UP000271587">
    <property type="component" value="Chromosome"/>
</dbReference>
<organism evidence="2 3">
    <name type="scientific">Corynebacterium gerontici</name>
    <dbReference type="NCBI Taxonomy" id="2079234"/>
    <lineage>
        <taxon>Bacteria</taxon>
        <taxon>Bacillati</taxon>
        <taxon>Actinomycetota</taxon>
        <taxon>Actinomycetes</taxon>
        <taxon>Mycobacteriales</taxon>
        <taxon>Corynebacteriaceae</taxon>
        <taxon>Corynebacterium</taxon>
    </lineage>
</organism>
<dbReference type="Pfam" id="PF13803">
    <property type="entry name" value="DUF4184"/>
    <property type="match status" value="1"/>
</dbReference>
<proteinExistence type="predicted"/>
<keyword evidence="1" id="KW-1133">Transmembrane helix</keyword>
<reference evidence="2 3" key="1">
    <citation type="submission" date="2018-11" db="EMBL/GenBank/DDBJ databases">
        <authorList>
            <person name="Kleinhagauer T."/>
            <person name="Glaeser S.P."/>
            <person name="Spergser J."/>
            <person name="Ruckert C."/>
            <person name="Kaempfer P."/>
            <person name="Busse H.-J."/>
        </authorList>
    </citation>
    <scope>NUCLEOTIDE SEQUENCE [LARGE SCALE GENOMIC DNA]</scope>
    <source>
        <strain evidence="2 3">W8</strain>
    </source>
</reference>
<gene>
    <name evidence="2" type="ORF">CGERO_03675</name>
</gene>
<dbReference type="RefSeq" id="WP_123933522.1">
    <property type="nucleotide sequence ID" value="NZ_CP033897.1"/>
</dbReference>
<dbReference type="InterPro" id="IPR025238">
    <property type="entry name" value="DUF4184"/>
</dbReference>
<feature type="transmembrane region" description="Helical" evidence="1">
    <location>
        <begin position="57"/>
        <end position="85"/>
    </location>
</feature>
<name>A0A3G6J4S1_9CORY</name>
<feature type="transmembrane region" description="Helical" evidence="1">
    <location>
        <begin position="217"/>
        <end position="244"/>
    </location>
</feature>